<feature type="signal peptide" evidence="2">
    <location>
        <begin position="1"/>
        <end position="20"/>
    </location>
</feature>
<sequence length="603" mass="65648">MPGRCLLALACHLGLASVFAADPTSERIITCGWNAPTLGQFARDVPRMPGAVPLTGAVLTLHADSGIPDPLATAHGRADWNGLDVERSIQAMRTAASPTMTDNYLLLKANPGDIDWFDDAGWEIIVDHYRVAADIARRAGLRGLLLDAEPYTDPHRQFQYSRQAQASQHTFAEYQVMARTRGRQVMQAIAKEFPEAQLASFFLLSYLVQDHPHRGPSPVGRGDADWCLAGHAYGLLPAFVDGWLDVIPKTMTIIDGCENGYWFQSRDDFFSHAAAVRDGGEQLVSPANRDKYRNQVEIAFPIFLDAIHPSLAGEYTLQPERSDRLALLRRNLAAAIDAGDGLVWLYGEHGRWWPEATDEALWHGKDVYPTWETQLPGISAAIAETVTAAAHNQTAGHRAVTSPIDLQSPATERSDQTTERSDQTTADGDGPTDPNDGPEAPGDGQIEATVIDSVPTWESIPAEDGTVKLDNGQVHISGADRGSAMAVLQVKPDRQYMVQIQVVQQGYGLTQVDIRWRTSDGHWADKPFEVVAFPADGDPTQPRTITAIAQSPPEPHDLVVVCTASRQRNEQDAALFGNLLVGEVDSPTETSSPPSETAPSQIP</sequence>
<evidence type="ECO:0000313" key="4">
    <source>
        <dbReference type="Proteomes" id="UP000324479"/>
    </source>
</evidence>
<accession>A0A5M6D5U7</accession>
<keyword evidence="4" id="KW-1185">Reference proteome</keyword>
<reference evidence="3 4" key="1">
    <citation type="submission" date="2019-08" db="EMBL/GenBank/DDBJ databases">
        <authorList>
            <person name="Dhanesh K."/>
            <person name="Kumar G."/>
            <person name="Sasikala C."/>
            <person name="Venkata Ramana C."/>
        </authorList>
    </citation>
    <scope>NUCLEOTIDE SEQUENCE [LARGE SCALE GENOMIC DNA]</scope>
    <source>
        <strain evidence="3 4">JC645</strain>
    </source>
</reference>
<organism evidence="3 4">
    <name type="scientific">Roseiconus nitratireducens</name>
    <dbReference type="NCBI Taxonomy" id="2605748"/>
    <lineage>
        <taxon>Bacteria</taxon>
        <taxon>Pseudomonadati</taxon>
        <taxon>Planctomycetota</taxon>
        <taxon>Planctomycetia</taxon>
        <taxon>Pirellulales</taxon>
        <taxon>Pirellulaceae</taxon>
        <taxon>Roseiconus</taxon>
    </lineage>
</organism>
<feature type="compositionally biased region" description="Low complexity" evidence="1">
    <location>
        <begin position="587"/>
        <end position="603"/>
    </location>
</feature>
<gene>
    <name evidence="3" type="ORF">FYK55_14455</name>
</gene>
<feature type="region of interest" description="Disordered" evidence="1">
    <location>
        <begin position="393"/>
        <end position="445"/>
    </location>
</feature>
<feature type="compositionally biased region" description="Low complexity" evidence="1">
    <location>
        <begin position="423"/>
        <end position="438"/>
    </location>
</feature>
<feature type="chain" id="PRO_5024465658" evidence="2">
    <location>
        <begin position="21"/>
        <end position="603"/>
    </location>
</feature>
<feature type="region of interest" description="Disordered" evidence="1">
    <location>
        <begin position="582"/>
        <end position="603"/>
    </location>
</feature>
<protein>
    <submittedName>
        <fullName evidence="3">Uncharacterized protein</fullName>
    </submittedName>
</protein>
<evidence type="ECO:0000256" key="1">
    <source>
        <dbReference type="SAM" id="MobiDB-lite"/>
    </source>
</evidence>
<dbReference type="RefSeq" id="WP_150077140.1">
    <property type="nucleotide sequence ID" value="NZ_VWOX01000007.1"/>
</dbReference>
<dbReference type="AlphaFoldDB" id="A0A5M6D5U7"/>
<name>A0A5M6D5U7_9BACT</name>
<evidence type="ECO:0000313" key="3">
    <source>
        <dbReference type="EMBL" id="KAA5542723.1"/>
    </source>
</evidence>
<keyword evidence="2" id="KW-0732">Signal</keyword>
<dbReference type="Proteomes" id="UP000324479">
    <property type="component" value="Unassembled WGS sequence"/>
</dbReference>
<evidence type="ECO:0000256" key="2">
    <source>
        <dbReference type="SAM" id="SignalP"/>
    </source>
</evidence>
<comment type="caution">
    <text evidence="3">The sequence shown here is derived from an EMBL/GenBank/DDBJ whole genome shotgun (WGS) entry which is preliminary data.</text>
</comment>
<feature type="compositionally biased region" description="Basic and acidic residues" evidence="1">
    <location>
        <begin position="412"/>
        <end position="422"/>
    </location>
</feature>
<dbReference type="EMBL" id="VWOX01000007">
    <property type="protein sequence ID" value="KAA5542723.1"/>
    <property type="molecule type" value="Genomic_DNA"/>
</dbReference>
<proteinExistence type="predicted"/>